<dbReference type="EMBL" id="JABWDY010014774">
    <property type="protein sequence ID" value="KAF5197375.1"/>
    <property type="molecule type" value="Genomic_DNA"/>
</dbReference>
<dbReference type="Gene3D" id="6.10.140.2220">
    <property type="match status" value="1"/>
</dbReference>
<dbReference type="InterPro" id="IPR046341">
    <property type="entry name" value="SET_dom_sf"/>
</dbReference>
<keyword evidence="3" id="KW-1185">Reference proteome</keyword>
<reference evidence="2 3" key="1">
    <citation type="submission" date="2020-06" db="EMBL/GenBank/DDBJ databases">
        <title>Transcriptomic and genomic resources for Thalictrum thalictroides and T. hernandezii: Facilitating candidate gene discovery in an emerging model plant lineage.</title>
        <authorList>
            <person name="Arias T."/>
            <person name="Riano-Pachon D.M."/>
            <person name="Di Stilio V.S."/>
        </authorList>
    </citation>
    <scope>NUCLEOTIDE SEQUENCE [LARGE SCALE GENOMIC DNA]</scope>
    <source>
        <strain evidence="3">cv. WT478/WT964</strain>
        <tissue evidence="2">Leaves</tissue>
    </source>
</reference>
<dbReference type="OrthoDB" id="5945798at2759"/>
<dbReference type="Pfam" id="PF00856">
    <property type="entry name" value="SET"/>
    <property type="match status" value="1"/>
</dbReference>
<dbReference type="Gene3D" id="1.10.220.160">
    <property type="match status" value="1"/>
</dbReference>
<dbReference type="Proteomes" id="UP000554482">
    <property type="component" value="Unassembled WGS sequence"/>
</dbReference>
<protein>
    <submittedName>
        <fullName evidence="2">Set domain group</fullName>
    </submittedName>
</protein>
<proteinExistence type="predicted"/>
<organism evidence="2 3">
    <name type="scientific">Thalictrum thalictroides</name>
    <name type="common">Rue-anemone</name>
    <name type="synonym">Anemone thalictroides</name>
    <dbReference type="NCBI Taxonomy" id="46969"/>
    <lineage>
        <taxon>Eukaryota</taxon>
        <taxon>Viridiplantae</taxon>
        <taxon>Streptophyta</taxon>
        <taxon>Embryophyta</taxon>
        <taxon>Tracheophyta</taxon>
        <taxon>Spermatophyta</taxon>
        <taxon>Magnoliopsida</taxon>
        <taxon>Ranunculales</taxon>
        <taxon>Ranunculaceae</taxon>
        <taxon>Thalictroideae</taxon>
        <taxon>Thalictrum</taxon>
    </lineage>
</organism>
<dbReference type="Gene3D" id="2.170.270.10">
    <property type="entry name" value="SET domain"/>
    <property type="match status" value="1"/>
</dbReference>
<sequence>MEMRSLEKIEGIGVDLTPKLQPIAFSLCDPFLHSHCYSCYRTLPSIHTDTGPIRYCSLFCSRIDYPIHFNSGEHHLFLILQSHSTTWHTDDTSDLRTALRLLHHFNQLGIVPSLQSDRIGGLLTNREKLKQQEDDDILARIKEGGRLMSLARIMRDDEREVEENNTELEEMEMVLCIVLTNAVEVQVNEKQGLGVAVYGPSFSWINHSCAPNACYRFSIAGPESDDSGRGEPKMRITTFGDEPGEIANENALCGYGPRIVVRSIKPMKKGEEVCVAYTDLLQPKAMRHTELWLRYRFICSCRRCSALSPTHVDHILHGNYAANPESTNSRWEPNFYKDNGYEELSDCMDEIISEYMSTGNPECCCDKLEIMLRQSLRKEQLQSWPTFKLHPLHHLCLNAYITLASVYKIRASELLSSDSVKNKHRSKFSKLSRFSAAYSLLLAGATHHLFLSESSLIVSAVHFWISAGESLLSLSKSLIWTSVFGQKCPNSSIFSHPGHSHCECLLMERFEVSMPCDLSQSASTKIEFEEISKGFMNCASRLSSEVWPFLTEGGPFFEDIQDPINFSWLETIKYSHALLLRSPCTSSHRENDSYCGLRCEREHLFQLGVHCLVYGEYLATICYSSPCYLTNHVRSLLQVQNKEIPFEYTAAM</sequence>
<evidence type="ECO:0000313" key="2">
    <source>
        <dbReference type="EMBL" id="KAF5197375.1"/>
    </source>
</evidence>
<dbReference type="InterPro" id="IPR001214">
    <property type="entry name" value="SET_dom"/>
</dbReference>
<name>A0A7J6WLS1_THATH</name>
<dbReference type="SUPFAM" id="SSF82199">
    <property type="entry name" value="SET domain"/>
    <property type="match status" value="1"/>
</dbReference>
<evidence type="ECO:0000313" key="3">
    <source>
        <dbReference type="Proteomes" id="UP000554482"/>
    </source>
</evidence>
<dbReference type="PROSITE" id="PS50280">
    <property type="entry name" value="SET"/>
    <property type="match status" value="1"/>
</dbReference>
<accession>A0A7J6WLS1</accession>
<dbReference type="CDD" id="cd20071">
    <property type="entry name" value="SET_SMYD"/>
    <property type="match status" value="1"/>
</dbReference>
<dbReference type="AlphaFoldDB" id="A0A7J6WLS1"/>
<dbReference type="PANTHER" id="PTHR47780">
    <property type="entry name" value="PROTEIN SET DOMAIN GROUP 41"/>
    <property type="match status" value="1"/>
</dbReference>
<dbReference type="PANTHER" id="PTHR47780:SF1">
    <property type="entry name" value="PROTEIN SET DOMAIN GROUP 41"/>
    <property type="match status" value="1"/>
</dbReference>
<comment type="caution">
    <text evidence="2">The sequence shown here is derived from an EMBL/GenBank/DDBJ whole genome shotgun (WGS) entry which is preliminary data.</text>
</comment>
<feature type="domain" description="SET" evidence="1">
    <location>
        <begin position="127"/>
        <end position="278"/>
    </location>
</feature>
<gene>
    <name evidence="2" type="ORF">FRX31_013040</name>
</gene>
<evidence type="ECO:0000259" key="1">
    <source>
        <dbReference type="PROSITE" id="PS50280"/>
    </source>
</evidence>